<evidence type="ECO:0000256" key="6">
    <source>
        <dbReference type="ARBA" id="ARBA00022806"/>
    </source>
</evidence>
<keyword evidence="7 12" id="KW-0862">Zinc</keyword>
<dbReference type="PANTHER" id="PTHR30580">
    <property type="entry name" value="PRIMOSOMAL PROTEIN N"/>
    <property type="match status" value="1"/>
</dbReference>
<dbReference type="Pfam" id="PF00271">
    <property type="entry name" value="Helicase_C"/>
    <property type="match status" value="1"/>
</dbReference>
<comment type="subunit">
    <text evidence="12">Component of the replication restart primosome.</text>
</comment>
<dbReference type="SUPFAM" id="SSF52540">
    <property type="entry name" value="P-loop containing nucleoside triphosphate hydrolases"/>
    <property type="match status" value="2"/>
</dbReference>
<dbReference type="GO" id="GO:0003677">
    <property type="term" value="F:DNA binding"/>
    <property type="evidence" value="ECO:0007669"/>
    <property type="project" value="UniProtKB-UniRule"/>
</dbReference>
<keyword evidence="10 12" id="KW-0413">Isomerase</keyword>
<dbReference type="EMBL" id="JACHHH010000001">
    <property type="protein sequence ID" value="MBB6040329.1"/>
    <property type="molecule type" value="Genomic_DNA"/>
</dbReference>
<dbReference type="Pfam" id="PF18074">
    <property type="entry name" value="PriA_C"/>
    <property type="match status" value="1"/>
</dbReference>
<feature type="binding site" evidence="12">
    <location>
        <position position="412"/>
    </location>
    <ligand>
        <name>Zn(2+)</name>
        <dbReference type="ChEBI" id="CHEBI:29105"/>
        <label>1</label>
    </ligand>
</feature>
<comment type="cofactor">
    <cofactor evidence="12">
        <name>Zn(2+)</name>
        <dbReference type="ChEBI" id="CHEBI:29105"/>
    </cofactor>
    <text evidence="12">Binds 2 zinc ions per subunit.</text>
</comment>
<evidence type="ECO:0000313" key="15">
    <source>
        <dbReference type="EMBL" id="MBB6040329.1"/>
    </source>
</evidence>
<comment type="similarity">
    <text evidence="12">Belongs to the helicase family. PriA subfamily.</text>
</comment>
<feature type="binding site" evidence="12">
    <location>
        <position position="396"/>
    </location>
    <ligand>
        <name>Zn(2+)</name>
        <dbReference type="ChEBI" id="CHEBI:29105"/>
        <label>2</label>
    </ligand>
</feature>
<evidence type="ECO:0000259" key="14">
    <source>
        <dbReference type="PROSITE" id="PS51194"/>
    </source>
</evidence>
<dbReference type="CDD" id="cd18804">
    <property type="entry name" value="SF2_C_priA"/>
    <property type="match status" value="1"/>
</dbReference>
<dbReference type="GO" id="GO:0016787">
    <property type="term" value="F:hydrolase activity"/>
    <property type="evidence" value="ECO:0007669"/>
    <property type="project" value="UniProtKB-KW"/>
</dbReference>
<keyword evidence="1 12" id="KW-0639">Primosome</keyword>
<dbReference type="GO" id="GO:0006269">
    <property type="term" value="P:DNA replication, synthesis of primer"/>
    <property type="evidence" value="ECO:0007669"/>
    <property type="project" value="UniProtKB-KW"/>
</dbReference>
<evidence type="ECO:0000256" key="10">
    <source>
        <dbReference type="ARBA" id="ARBA00023235"/>
    </source>
</evidence>
<accession>A0A7W9SDU2</accession>
<dbReference type="InterPro" id="IPR001650">
    <property type="entry name" value="Helicase_C-like"/>
</dbReference>
<dbReference type="PROSITE" id="PS51192">
    <property type="entry name" value="HELICASE_ATP_BIND_1"/>
    <property type="match status" value="1"/>
</dbReference>
<keyword evidence="2 12" id="KW-0235">DNA replication</keyword>
<feature type="binding site" evidence="12">
    <location>
        <position position="370"/>
    </location>
    <ligand>
        <name>Zn(2+)</name>
        <dbReference type="ChEBI" id="CHEBI:29105"/>
        <label>1</label>
    </ligand>
</feature>
<dbReference type="AlphaFoldDB" id="A0A7W9SDU2"/>
<keyword evidence="8 12" id="KW-0067">ATP-binding</keyword>
<feature type="binding site" evidence="12">
    <location>
        <position position="373"/>
    </location>
    <ligand>
        <name>Zn(2+)</name>
        <dbReference type="ChEBI" id="CHEBI:29105"/>
        <label>1</label>
    </ligand>
</feature>
<gene>
    <name evidence="12" type="primary">priA</name>
    <name evidence="15" type="ORF">HNQ46_000290</name>
</gene>
<dbReference type="SMART" id="SM00490">
    <property type="entry name" value="HELICc"/>
    <property type="match status" value="1"/>
</dbReference>
<dbReference type="GO" id="GO:0005524">
    <property type="term" value="F:ATP binding"/>
    <property type="evidence" value="ECO:0007669"/>
    <property type="project" value="UniProtKB-UniRule"/>
</dbReference>
<protein>
    <recommendedName>
        <fullName evidence="12">Replication restart protein PriA</fullName>
    </recommendedName>
    <alternativeName>
        <fullName evidence="12">ATP-dependent DNA helicase PriA</fullName>
        <ecNumber evidence="12">5.6.2.4</ecNumber>
    </alternativeName>
    <alternativeName>
        <fullName evidence="12">DNA 3'-5' helicase PriA</fullName>
    </alternativeName>
</protein>
<dbReference type="PROSITE" id="PS51194">
    <property type="entry name" value="HELICASE_CTER"/>
    <property type="match status" value="1"/>
</dbReference>
<dbReference type="Pfam" id="PF00270">
    <property type="entry name" value="DEAD"/>
    <property type="match status" value="1"/>
</dbReference>
<dbReference type="HAMAP" id="MF_00983">
    <property type="entry name" value="PriA"/>
    <property type="match status" value="1"/>
</dbReference>
<sequence length="660" mass="75422">MFAKVIVDISHESIDKCFTYRVPTEITLSVGDPVLIPFGRGKKKGYVIGIEELADFPEEKIKDILSPLEKEFSVEKQLLDLAIWMAEEYGTTLNQCLKTVLPVKKKTKNRTKPGKIQYGNPYPAPKLNAEQEEVLFAMQEYFQEEEAPSALLFGVTGSGKTELYLRLIEDCLAKGKEVIYLIPEISLSHQSRMRVEGRFPGQVAVLHSKMSQGERAESMEKCRSGEVKLLLGPRSALFAPFSNLGLIIIDEEQERSYKSETAPRYESRDVARKRGELAKCPVLFGSATPSVNIFREAEAGKVRLFTLKNRAVEGSFLPKLTLIDLRKELEEGNRSIFSKALEEAVLKRLERGEQSILFMNRRGYSPFVSCRKCGKSLNCPHCDVSLTLHKNGMLQCHYCGYSRKLEKKCPNCGSSYISPFGTGTEKLEKICHAVFPKARILRMDGDTTGKKGKYEEILQDFAEEKADILLGTQMIVKGHDFPKVTLVGIMAAEQLFFQSDFQAREYAFQILTQAAGRAGRGKLPGEVLIQSYRPEEEVLELALEQDYFAFYQSEKKFRKRLEYPPFARMLAIQCSYQEEEFLSLMLEKTIKRIRGKLEKEQAELFGPFPATIYKLKDNFRKIIYIKQESHDIIIRLRNLFVEELRKEDKRSLIQLQFDLL</sequence>
<dbReference type="InterPro" id="IPR041222">
    <property type="entry name" value="PriA_3primeBD"/>
</dbReference>
<keyword evidence="9 12" id="KW-0238">DNA-binding</keyword>
<comment type="caution">
    <text evidence="15">The sequence shown here is derived from an EMBL/GenBank/DDBJ whole genome shotgun (WGS) entry which is preliminary data.</text>
</comment>
<dbReference type="InterPro" id="IPR041236">
    <property type="entry name" value="PriA_C"/>
</dbReference>
<evidence type="ECO:0000256" key="1">
    <source>
        <dbReference type="ARBA" id="ARBA00022515"/>
    </source>
</evidence>
<evidence type="ECO:0000259" key="13">
    <source>
        <dbReference type="PROSITE" id="PS51192"/>
    </source>
</evidence>
<keyword evidence="5 12" id="KW-0378">Hydrolase</keyword>
<dbReference type="RefSeq" id="WP_183682009.1">
    <property type="nucleotide sequence ID" value="NZ_JACHHH010000001.1"/>
</dbReference>
<evidence type="ECO:0000256" key="4">
    <source>
        <dbReference type="ARBA" id="ARBA00022741"/>
    </source>
</evidence>
<evidence type="ECO:0000256" key="2">
    <source>
        <dbReference type="ARBA" id="ARBA00022705"/>
    </source>
</evidence>
<dbReference type="InterPro" id="IPR042115">
    <property type="entry name" value="PriA_3primeBD_sf"/>
</dbReference>
<keyword evidence="6 12" id="KW-0347">Helicase</keyword>
<dbReference type="SMART" id="SM00487">
    <property type="entry name" value="DEXDc"/>
    <property type="match status" value="1"/>
</dbReference>
<dbReference type="GO" id="GO:0006270">
    <property type="term" value="P:DNA replication initiation"/>
    <property type="evidence" value="ECO:0007669"/>
    <property type="project" value="TreeGrafter"/>
</dbReference>
<evidence type="ECO:0000256" key="7">
    <source>
        <dbReference type="ARBA" id="ARBA00022833"/>
    </source>
</evidence>
<dbReference type="CDD" id="cd17929">
    <property type="entry name" value="DEXHc_priA"/>
    <property type="match status" value="1"/>
</dbReference>
<name>A0A7W9SDU2_9FIRM</name>
<dbReference type="InterPro" id="IPR014001">
    <property type="entry name" value="Helicase_ATP-bd"/>
</dbReference>
<evidence type="ECO:0000256" key="11">
    <source>
        <dbReference type="ARBA" id="ARBA00048988"/>
    </source>
</evidence>
<dbReference type="FunFam" id="3.40.50.300:FF:000489">
    <property type="entry name" value="Primosome assembly protein PriA"/>
    <property type="match status" value="1"/>
</dbReference>
<feature type="domain" description="Helicase C-terminal" evidence="14">
    <location>
        <begin position="404"/>
        <end position="558"/>
    </location>
</feature>
<dbReference type="GO" id="GO:0043138">
    <property type="term" value="F:3'-5' DNA helicase activity"/>
    <property type="evidence" value="ECO:0007669"/>
    <property type="project" value="UniProtKB-EC"/>
</dbReference>
<dbReference type="PANTHER" id="PTHR30580:SF0">
    <property type="entry name" value="PRIMOSOMAL PROTEIN N"/>
    <property type="match status" value="1"/>
</dbReference>
<dbReference type="GeneID" id="85013861"/>
<feature type="binding site" evidence="12">
    <location>
        <position position="399"/>
    </location>
    <ligand>
        <name>Zn(2+)</name>
        <dbReference type="ChEBI" id="CHEBI:29105"/>
        <label>2</label>
    </ligand>
</feature>
<dbReference type="EC" id="5.6.2.4" evidence="12"/>
<dbReference type="Pfam" id="PF17764">
    <property type="entry name" value="PriA_3primeBD"/>
    <property type="match status" value="1"/>
</dbReference>
<dbReference type="Gene3D" id="3.40.1440.60">
    <property type="entry name" value="PriA, 3(prime) DNA-binding domain"/>
    <property type="match status" value="1"/>
</dbReference>
<keyword evidence="4 12" id="KW-0547">Nucleotide-binding</keyword>
<evidence type="ECO:0000256" key="5">
    <source>
        <dbReference type="ARBA" id="ARBA00022801"/>
    </source>
</evidence>
<dbReference type="Gene3D" id="3.40.50.300">
    <property type="entry name" value="P-loop containing nucleotide triphosphate hydrolases"/>
    <property type="match status" value="2"/>
</dbReference>
<dbReference type="InterPro" id="IPR027417">
    <property type="entry name" value="P-loop_NTPase"/>
</dbReference>
<dbReference type="GO" id="GO:1990077">
    <property type="term" value="C:primosome complex"/>
    <property type="evidence" value="ECO:0007669"/>
    <property type="project" value="UniProtKB-UniRule"/>
</dbReference>
<dbReference type="NCBIfam" id="TIGR00595">
    <property type="entry name" value="priA"/>
    <property type="match status" value="1"/>
</dbReference>
<dbReference type="GO" id="GO:0006302">
    <property type="term" value="P:double-strand break repair"/>
    <property type="evidence" value="ECO:0007669"/>
    <property type="project" value="InterPro"/>
</dbReference>
<feature type="binding site" evidence="12">
    <location>
        <position position="382"/>
    </location>
    <ligand>
        <name>Zn(2+)</name>
        <dbReference type="ChEBI" id="CHEBI:29105"/>
        <label>2</label>
    </ligand>
</feature>
<evidence type="ECO:0000256" key="9">
    <source>
        <dbReference type="ARBA" id="ARBA00023125"/>
    </source>
</evidence>
<evidence type="ECO:0000313" key="16">
    <source>
        <dbReference type="Proteomes" id="UP000522163"/>
    </source>
</evidence>
<dbReference type="GO" id="GO:0006310">
    <property type="term" value="P:DNA recombination"/>
    <property type="evidence" value="ECO:0007669"/>
    <property type="project" value="InterPro"/>
</dbReference>
<evidence type="ECO:0000256" key="12">
    <source>
        <dbReference type="HAMAP-Rule" id="MF_00983"/>
    </source>
</evidence>
<dbReference type="GO" id="GO:0008270">
    <property type="term" value="F:zinc ion binding"/>
    <property type="evidence" value="ECO:0007669"/>
    <property type="project" value="UniProtKB-UniRule"/>
</dbReference>
<comment type="catalytic activity">
    <reaction evidence="11 12">
        <text>ATP + H2O = ADP + phosphate + H(+)</text>
        <dbReference type="Rhea" id="RHEA:13065"/>
        <dbReference type="ChEBI" id="CHEBI:15377"/>
        <dbReference type="ChEBI" id="CHEBI:15378"/>
        <dbReference type="ChEBI" id="CHEBI:30616"/>
        <dbReference type="ChEBI" id="CHEBI:43474"/>
        <dbReference type="ChEBI" id="CHEBI:456216"/>
        <dbReference type="EC" id="5.6.2.4"/>
    </reaction>
</comment>
<evidence type="ECO:0000256" key="3">
    <source>
        <dbReference type="ARBA" id="ARBA00022723"/>
    </source>
</evidence>
<keyword evidence="3 12" id="KW-0479">Metal-binding</keyword>
<feature type="binding site" evidence="12">
    <location>
        <position position="409"/>
    </location>
    <ligand>
        <name>Zn(2+)</name>
        <dbReference type="ChEBI" id="CHEBI:29105"/>
        <label>1</label>
    </ligand>
</feature>
<comment type="function">
    <text evidence="12">Initiates the restart of stalled replication forks, which reloads the replicative helicase on sites other than the origin of replication. Recognizes and binds to abandoned replication forks and remodels them to uncover a helicase loading site. Promotes assembly of the primosome at these replication forks.</text>
</comment>
<dbReference type="InterPro" id="IPR011545">
    <property type="entry name" value="DEAD/DEAH_box_helicase_dom"/>
</dbReference>
<dbReference type="InterPro" id="IPR005259">
    <property type="entry name" value="PriA"/>
</dbReference>
<feature type="domain" description="Helicase ATP-binding" evidence="13">
    <location>
        <begin position="141"/>
        <end position="307"/>
    </location>
</feature>
<proteinExistence type="inferred from homology"/>
<dbReference type="InterPro" id="IPR040498">
    <property type="entry name" value="PriA_CRR"/>
</dbReference>
<organism evidence="15 16">
    <name type="scientific">Oribacterium sinus</name>
    <dbReference type="NCBI Taxonomy" id="237576"/>
    <lineage>
        <taxon>Bacteria</taxon>
        <taxon>Bacillati</taxon>
        <taxon>Bacillota</taxon>
        <taxon>Clostridia</taxon>
        <taxon>Lachnospirales</taxon>
        <taxon>Lachnospiraceae</taxon>
        <taxon>Oribacterium</taxon>
    </lineage>
</organism>
<comment type="catalytic activity">
    <reaction evidence="12">
        <text>Couples ATP hydrolysis with the unwinding of duplex DNA by translocating in the 3'-5' direction.</text>
        <dbReference type="EC" id="5.6.2.4"/>
    </reaction>
</comment>
<feature type="binding site" evidence="12">
    <location>
        <position position="379"/>
    </location>
    <ligand>
        <name>Zn(2+)</name>
        <dbReference type="ChEBI" id="CHEBI:29105"/>
        <label>2</label>
    </ligand>
</feature>
<reference evidence="15 16" key="1">
    <citation type="submission" date="2020-08" db="EMBL/GenBank/DDBJ databases">
        <title>Genomic Encyclopedia of Type Strains, Phase IV (KMG-IV): sequencing the most valuable type-strain genomes for metagenomic binning, comparative biology and taxonomic classification.</title>
        <authorList>
            <person name="Goeker M."/>
        </authorList>
    </citation>
    <scope>NUCLEOTIDE SEQUENCE [LARGE SCALE GENOMIC DNA]</scope>
    <source>
        <strain evidence="15 16">DSM 17245</strain>
    </source>
</reference>
<dbReference type="Pfam" id="PF18319">
    <property type="entry name" value="Zn_ribbon_PriA"/>
    <property type="match status" value="1"/>
</dbReference>
<dbReference type="Proteomes" id="UP000522163">
    <property type="component" value="Unassembled WGS sequence"/>
</dbReference>
<evidence type="ECO:0000256" key="8">
    <source>
        <dbReference type="ARBA" id="ARBA00022840"/>
    </source>
</evidence>